<dbReference type="EMBL" id="CM000769">
    <property type="protein sequence ID" value="OQU76758.1"/>
    <property type="molecule type" value="Genomic_DNA"/>
</dbReference>
<reference evidence="1 2" key="1">
    <citation type="journal article" date="2009" name="Nature">
        <title>The Sorghum bicolor genome and the diversification of grasses.</title>
        <authorList>
            <person name="Paterson A.H."/>
            <person name="Bowers J.E."/>
            <person name="Bruggmann R."/>
            <person name="Dubchak I."/>
            <person name="Grimwood J."/>
            <person name="Gundlach H."/>
            <person name="Haberer G."/>
            <person name="Hellsten U."/>
            <person name="Mitros T."/>
            <person name="Poliakov A."/>
            <person name="Schmutz J."/>
            <person name="Spannagl M."/>
            <person name="Tang H."/>
            <person name="Wang X."/>
            <person name="Wicker T."/>
            <person name="Bharti A.K."/>
            <person name="Chapman J."/>
            <person name="Feltus F.A."/>
            <person name="Gowik U."/>
            <person name="Grigoriev I.V."/>
            <person name="Lyons E."/>
            <person name="Maher C.A."/>
            <person name="Martis M."/>
            <person name="Narechania A."/>
            <person name="Otillar R.P."/>
            <person name="Penning B.W."/>
            <person name="Salamov A.A."/>
            <person name="Wang Y."/>
            <person name="Zhang L."/>
            <person name="Carpita N.C."/>
            <person name="Freeling M."/>
            <person name="Gingle A.R."/>
            <person name="Hash C.T."/>
            <person name="Keller B."/>
            <person name="Klein P."/>
            <person name="Kresovich S."/>
            <person name="McCann M.C."/>
            <person name="Ming R."/>
            <person name="Peterson D.G."/>
            <person name="Mehboob-ur-Rahman"/>
            <person name="Ware D."/>
            <person name="Westhoff P."/>
            <person name="Mayer K.F."/>
            <person name="Messing J."/>
            <person name="Rokhsar D.S."/>
        </authorList>
    </citation>
    <scope>NUCLEOTIDE SEQUENCE [LARGE SCALE GENOMIC DNA]</scope>
    <source>
        <strain evidence="2">cv. BTx623</strain>
    </source>
</reference>
<gene>
    <name evidence="1" type="ORF">SORBI_3010G202450</name>
</gene>
<protein>
    <submittedName>
        <fullName evidence="1">Uncharacterized protein</fullName>
    </submittedName>
</protein>
<evidence type="ECO:0000313" key="2">
    <source>
        <dbReference type="Proteomes" id="UP000000768"/>
    </source>
</evidence>
<sequence>MTNLWHLYKGRCASGSSYENSDFRSWISSSKIVERILRSRGSKTLDFTACLMF</sequence>
<reference evidence="2" key="2">
    <citation type="journal article" date="2018" name="Plant J.">
        <title>The Sorghum bicolor reference genome: improved assembly, gene annotations, a transcriptome atlas, and signatures of genome organization.</title>
        <authorList>
            <person name="McCormick R.F."/>
            <person name="Truong S.K."/>
            <person name="Sreedasyam A."/>
            <person name="Jenkins J."/>
            <person name="Shu S."/>
            <person name="Sims D."/>
            <person name="Kennedy M."/>
            <person name="Amirebrahimi M."/>
            <person name="Weers B.D."/>
            <person name="McKinley B."/>
            <person name="Mattison A."/>
            <person name="Morishige D.T."/>
            <person name="Grimwood J."/>
            <person name="Schmutz J."/>
            <person name="Mullet J.E."/>
        </authorList>
    </citation>
    <scope>NUCLEOTIDE SEQUENCE [LARGE SCALE GENOMIC DNA]</scope>
    <source>
        <strain evidence="2">cv. BTx623</strain>
    </source>
</reference>
<organism evidence="1 2">
    <name type="scientific">Sorghum bicolor</name>
    <name type="common">Sorghum</name>
    <name type="synonym">Sorghum vulgare</name>
    <dbReference type="NCBI Taxonomy" id="4558"/>
    <lineage>
        <taxon>Eukaryota</taxon>
        <taxon>Viridiplantae</taxon>
        <taxon>Streptophyta</taxon>
        <taxon>Embryophyta</taxon>
        <taxon>Tracheophyta</taxon>
        <taxon>Spermatophyta</taxon>
        <taxon>Magnoliopsida</taxon>
        <taxon>Liliopsida</taxon>
        <taxon>Poales</taxon>
        <taxon>Poaceae</taxon>
        <taxon>PACMAD clade</taxon>
        <taxon>Panicoideae</taxon>
        <taxon>Andropogonodae</taxon>
        <taxon>Andropogoneae</taxon>
        <taxon>Sorghinae</taxon>
        <taxon>Sorghum</taxon>
    </lineage>
</organism>
<accession>A0A1W0VTZ4</accession>
<proteinExistence type="predicted"/>
<evidence type="ECO:0000313" key="1">
    <source>
        <dbReference type="EMBL" id="OQU76758.1"/>
    </source>
</evidence>
<dbReference type="Gramene" id="OQU76758">
    <property type="protein sequence ID" value="OQU76758"/>
    <property type="gene ID" value="SORBI_3010G202450"/>
</dbReference>
<dbReference type="Proteomes" id="UP000000768">
    <property type="component" value="Chromosome 10"/>
</dbReference>
<name>A0A1W0VTZ4_SORBI</name>
<keyword evidence="2" id="KW-1185">Reference proteome</keyword>
<dbReference type="AlphaFoldDB" id="A0A1W0VTZ4"/>
<dbReference type="InParanoid" id="A0A1W0VTZ4"/>